<dbReference type="STRING" id="48467.SAMN02745166_03303"/>
<name>A0A1T4YH32_9BACT</name>
<evidence type="ECO:0000313" key="1">
    <source>
        <dbReference type="EMBL" id="SKB01079.1"/>
    </source>
</evidence>
<keyword evidence="2" id="KW-1185">Reference proteome</keyword>
<dbReference type="Pfam" id="PF03592">
    <property type="entry name" value="Terminase_2"/>
    <property type="match status" value="1"/>
</dbReference>
<dbReference type="AlphaFoldDB" id="A0A1T4YH32"/>
<dbReference type="GO" id="GO:0051276">
    <property type="term" value="P:chromosome organization"/>
    <property type="evidence" value="ECO:0007669"/>
    <property type="project" value="InterPro"/>
</dbReference>
<accession>A0A1T4YH32</accession>
<reference evidence="2" key="1">
    <citation type="submission" date="2017-02" db="EMBL/GenBank/DDBJ databases">
        <authorList>
            <person name="Varghese N."/>
            <person name="Submissions S."/>
        </authorList>
    </citation>
    <scope>NUCLEOTIDE SEQUENCE [LARGE SCALE GENOMIC DNA]</scope>
    <source>
        <strain evidence="2">ATCC 700200</strain>
    </source>
</reference>
<evidence type="ECO:0000313" key="2">
    <source>
        <dbReference type="Proteomes" id="UP000190774"/>
    </source>
</evidence>
<sequence>MTTLSLSHQKFVQVYVSHANAARAYQAVYPEASMDSARKAGSRLLRQPEVAAEVERLRRLSESASVMDLAQKREFLARIIHDPGQKTADRLRALKLDAELAGEMGFPRAANDSDEAAGEIVQAIRHV</sequence>
<dbReference type="InterPro" id="IPR005335">
    <property type="entry name" value="Terminase_ssu"/>
</dbReference>
<gene>
    <name evidence="1" type="ORF">SAMN02745166_03303</name>
</gene>
<dbReference type="Gene3D" id="1.10.10.1400">
    <property type="entry name" value="Terminase, small subunit, N-terminal DNA-binding domain, HTH motif"/>
    <property type="match status" value="1"/>
</dbReference>
<dbReference type="InterPro" id="IPR038713">
    <property type="entry name" value="Terminase_Gp1_N_sf"/>
</dbReference>
<organism evidence="1 2">
    <name type="scientific">Prosthecobacter debontii</name>
    <dbReference type="NCBI Taxonomy" id="48467"/>
    <lineage>
        <taxon>Bacteria</taxon>
        <taxon>Pseudomonadati</taxon>
        <taxon>Verrucomicrobiota</taxon>
        <taxon>Verrucomicrobiia</taxon>
        <taxon>Verrucomicrobiales</taxon>
        <taxon>Verrucomicrobiaceae</taxon>
        <taxon>Prosthecobacter</taxon>
    </lineage>
</organism>
<dbReference type="Proteomes" id="UP000190774">
    <property type="component" value="Unassembled WGS sequence"/>
</dbReference>
<protein>
    <submittedName>
        <fullName evidence="1">Terminase small subunit</fullName>
    </submittedName>
</protein>
<dbReference type="RefSeq" id="WP_078814488.1">
    <property type="nucleotide sequence ID" value="NZ_FUYE01000011.1"/>
</dbReference>
<proteinExistence type="predicted"/>
<dbReference type="EMBL" id="FUYE01000011">
    <property type="protein sequence ID" value="SKB01079.1"/>
    <property type="molecule type" value="Genomic_DNA"/>
</dbReference>